<evidence type="ECO:0000313" key="1">
    <source>
        <dbReference type="EMBL" id="KUG18609.1"/>
    </source>
</evidence>
<proteinExistence type="predicted"/>
<sequence length="39" mass="4158">MNRIAKALHGSMDSAKPLLITNIIAHNIAAQLIQGMITS</sequence>
<organism evidence="1">
    <name type="scientific">hydrocarbon metagenome</name>
    <dbReference type="NCBI Taxonomy" id="938273"/>
    <lineage>
        <taxon>unclassified sequences</taxon>
        <taxon>metagenomes</taxon>
        <taxon>ecological metagenomes</taxon>
    </lineage>
</organism>
<gene>
    <name evidence="1" type="ORF">ASZ90_011681</name>
</gene>
<comment type="caution">
    <text evidence="1">The sequence shown here is derived from an EMBL/GenBank/DDBJ whole genome shotgun (WGS) entry which is preliminary data.</text>
</comment>
<reference evidence="1" key="1">
    <citation type="journal article" date="2015" name="Proc. Natl. Acad. Sci. U.S.A.">
        <title>Networks of energetic and metabolic interactions define dynamics in microbial communities.</title>
        <authorList>
            <person name="Embree M."/>
            <person name="Liu J.K."/>
            <person name="Al-Bassam M.M."/>
            <person name="Zengler K."/>
        </authorList>
    </citation>
    <scope>NUCLEOTIDE SEQUENCE</scope>
</reference>
<accession>A0A0W8FCS7</accession>
<name>A0A0W8FCS7_9ZZZZ</name>
<protein>
    <submittedName>
        <fullName evidence="1">Uncharacterized protein</fullName>
    </submittedName>
</protein>
<dbReference type="EMBL" id="LNQE01001372">
    <property type="protein sequence ID" value="KUG18609.1"/>
    <property type="molecule type" value="Genomic_DNA"/>
</dbReference>
<dbReference type="AlphaFoldDB" id="A0A0W8FCS7"/>